<keyword evidence="2" id="KW-0378">Hydrolase</keyword>
<reference evidence="4 5" key="1">
    <citation type="submission" date="2019-06" db="EMBL/GenBank/DDBJ databases">
        <title>Draft genomes of female and male turbot (Scophthalmus maximus).</title>
        <authorList>
            <person name="Xu H."/>
            <person name="Xu X.-W."/>
            <person name="Shao C."/>
            <person name="Chen S."/>
        </authorList>
    </citation>
    <scope>NUCLEOTIDE SEQUENCE [LARGE SCALE GENOMIC DNA]</scope>
    <source>
        <strain evidence="4">Ysfricsl-2016a</strain>
        <tissue evidence="4">Blood</tissue>
    </source>
</reference>
<evidence type="ECO:0000256" key="1">
    <source>
        <dbReference type="ARBA" id="ARBA00008645"/>
    </source>
</evidence>
<dbReference type="EMBL" id="VEVO01000009">
    <property type="protein sequence ID" value="KAF0037506.1"/>
    <property type="molecule type" value="Genomic_DNA"/>
</dbReference>
<evidence type="ECO:0000313" key="5">
    <source>
        <dbReference type="Proteomes" id="UP000438429"/>
    </source>
</evidence>
<sequence>MKVEITSVASAPSAGKLSSVESKVSELSVPVPWGEIRGKVWGPDHGRPVLCLHGWADNCGTFNTLIPLLPKECRYVAVDLPGHGRSSHRPPGVFYSFPLYLMDVRRVVDALQWSKFSIIGHSMGECSRIRFSALYPEEVDALILLDSFGFLPTDVKRIPKVIRKGLDEMLQFEKRTEEKERRVYTYEKAAERLLAVNRTLSERSVHTLLERGLVQVEGGFVFTRDFRINLTNIVRISVEQSLEMQSNIKASGLVVLAEDGFEKVFVEQDQKRFTSALLQAYRDRNHTVARVAGDHHIHLNNPEVVAPLVSDFLRTKVLAQSDELKDMYDVSELCFVMFNLEEQRRLPARPCPGGNTSHSGRQGITEVSAPLSFMFPGMIDDDVCVDMRASDPVRYQMDKEVSELSVPVPWGEIRGKVWGPDHGRPVLCLHGWADNCGSFDTLIPLLPRECRYVAVDLAGHGRSSHRPAGVLYSALAYVAAVHRVVDGADIAGIKELTEVLRQGMDGMIQFEKKTEKKRRVYTYKEAVERLLAANPTLSEQSVHILFERGLVEVEGGFVFSRDLRVNFKNMLCLSLEQSLELLSRIRVSVLVVLVEDCDSKNSGQAPKKFTPTLLQIFRDRNHKVVTLPGNHHIHLTNPEVIAPLVTDYLRTEASSLSTKREHKL</sequence>
<dbReference type="GO" id="GO:0016787">
    <property type="term" value="F:hydrolase activity"/>
    <property type="evidence" value="ECO:0007669"/>
    <property type="project" value="UniProtKB-KW"/>
</dbReference>
<evidence type="ECO:0000259" key="3">
    <source>
        <dbReference type="Pfam" id="PF00561"/>
    </source>
</evidence>
<dbReference type="Gene3D" id="3.40.50.1820">
    <property type="entry name" value="alpha/beta hydrolase"/>
    <property type="match status" value="3"/>
</dbReference>
<dbReference type="PRINTS" id="PR00111">
    <property type="entry name" value="ABHYDROLASE"/>
</dbReference>
<dbReference type="Pfam" id="PF00561">
    <property type="entry name" value="Abhydrolase_1"/>
    <property type="match status" value="2"/>
</dbReference>
<gene>
    <name evidence="4" type="ORF">F2P81_010380</name>
</gene>
<comment type="caution">
    <text evidence="4">The sequence shown here is derived from an EMBL/GenBank/DDBJ whole genome shotgun (WGS) entry which is preliminary data.</text>
</comment>
<name>A0A6A4SQP7_SCOMX</name>
<dbReference type="InterPro" id="IPR029058">
    <property type="entry name" value="AB_hydrolase_fold"/>
</dbReference>
<feature type="domain" description="AB hydrolase-1" evidence="3">
    <location>
        <begin position="425"/>
        <end position="486"/>
    </location>
</feature>
<organism evidence="4 5">
    <name type="scientific">Scophthalmus maximus</name>
    <name type="common">Turbot</name>
    <name type="synonym">Psetta maxima</name>
    <dbReference type="NCBI Taxonomy" id="52904"/>
    <lineage>
        <taxon>Eukaryota</taxon>
        <taxon>Metazoa</taxon>
        <taxon>Chordata</taxon>
        <taxon>Craniata</taxon>
        <taxon>Vertebrata</taxon>
        <taxon>Euteleostomi</taxon>
        <taxon>Actinopterygii</taxon>
        <taxon>Neopterygii</taxon>
        <taxon>Teleostei</taxon>
        <taxon>Neoteleostei</taxon>
        <taxon>Acanthomorphata</taxon>
        <taxon>Carangaria</taxon>
        <taxon>Pleuronectiformes</taxon>
        <taxon>Pleuronectoidei</taxon>
        <taxon>Scophthalmidae</taxon>
        <taxon>Scophthalmus</taxon>
    </lineage>
</organism>
<dbReference type="AlphaFoldDB" id="A0A6A4SQP7"/>
<feature type="domain" description="AB hydrolase-1" evidence="3">
    <location>
        <begin position="48"/>
        <end position="171"/>
    </location>
</feature>
<dbReference type="InterPro" id="IPR050266">
    <property type="entry name" value="AB_hydrolase_sf"/>
</dbReference>
<dbReference type="Proteomes" id="UP000438429">
    <property type="component" value="Unassembled WGS sequence"/>
</dbReference>
<dbReference type="InterPro" id="IPR000073">
    <property type="entry name" value="AB_hydrolase_1"/>
</dbReference>
<dbReference type="GO" id="GO:0016020">
    <property type="term" value="C:membrane"/>
    <property type="evidence" value="ECO:0007669"/>
    <property type="project" value="TreeGrafter"/>
</dbReference>
<dbReference type="SUPFAM" id="SSF53474">
    <property type="entry name" value="alpha/beta-Hydrolases"/>
    <property type="match status" value="2"/>
</dbReference>
<proteinExistence type="inferred from homology"/>
<dbReference type="PANTHER" id="PTHR43798">
    <property type="entry name" value="MONOACYLGLYCEROL LIPASE"/>
    <property type="match status" value="1"/>
</dbReference>
<protein>
    <recommendedName>
        <fullName evidence="3">AB hydrolase-1 domain-containing protein</fullName>
    </recommendedName>
</protein>
<evidence type="ECO:0000313" key="4">
    <source>
        <dbReference type="EMBL" id="KAF0037506.1"/>
    </source>
</evidence>
<accession>A0A6A4SQP7</accession>
<comment type="similarity">
    <text evidence="1">Belongs to the AB hydrolase superfamily.</text>
</comment>
<dbReference type="PANTHER" id="PTHR43798:SF14">
    <property type="entry name" value="SERINE HYDROLASE-LIKE PROTEIN DDB_G0286239"/>
    <property type="match status" value="1"/>
</dbReference>
<evidence type="ECO:0000256" key="2">
    <source>
        <dbReference type="ARBA" id="ARBA00022801"/>
    </source>
</evidence>